<keyword evidence="5" id="KW-0677">Repeat</keyword>
<dbReference type="PROSITE" id="PS50294">
    <property type="entry name" value="WD_REPEATS_REGION"/>
    <property type="match status" value="1"/>
</dbReference>
<dbReference type="GO" id="GO:0005885">
    <property type="term" value="C:Arp2/3 protein complex"/>
    <property type="evidence" value="ECO:0007669"/>
    <property type="project" value="UniProtKB-UniRule"/>
</dbReference>
<reference evidence="11" key="1">
    <citation type="submission" date="2020-11" db="EMBL/GenBank/DDBJ databases">
        <authorList>
            <person name="Tran Van P."/>
        </authorList>
    </citation>
    <scope>NUCLEOTIDE SEQUENCE</scope>
</reference>
<dbReference type="PANTHER" id="PTHR10709:SF2">
    <property type="entry name" value="ACTIN-RELATED PROTEIN 2_3 COMPLEX SUBUNIT"/>
    <property type="match status" value="1"/>
</dbReference>
<name>A0A7R9BL20_9CRUS</name>
<dbReference type="PIRSF" id="PIRSF038093">
    <property type="entry name" value="ARP2/3_su1"/>
    <property type="match status" value="1"/>
</dbReference>
<sequence>MIEKEVIGVEPITCHAWNKDRTQLALSPNSDEVIIFRVHNIPDRKYEKLHVLKGHDLKVNSIDWAPNSNRIVTCSADRNAYVWTLADDKKWKPTKVLLRINRAATCVKWSPLENKFAVGSGARTISVCYFDKDNDWWVSRHIKKPIKSTVTSLSWHPNNVLLAAGSMDFKARIFSAYIKEIEDKPAATPWGAKMPLGQLMAEFSNSCLGGGWVHCVAFSPSGNRLCWVGHDASLSVVDSGVGSVVKTTRTENLPFLACMWISENEIVAAGHGCCPILYGVGSDGTPSFCAKMDTSQKKETSGTSAMRKFQSLDKQARSESADTTLPSVHQNSITSLSYMGSSGTKRQITTTGVDGAIGNVIQGKVEVVGVTPLGRDVASSGVTVCLPKNACQNQEEYLKN</sequence>
<proteinExistence type="inferred from homology"/>
<comment type="function">
    <text evidence="8">Functions as component of the Arp2/3 complex which is involved in regulation of actin polymerization and together with an activating nucleation-promoting factor (NPF) mediates the formation of branched actin networks.</text>
</comment>
<evidence type="ECO:0000256" key="1">
    <source>
        <dbReference type="ARBA" id="ARBA00004245"/>
    </source>
</evidence>
<dbReference type="SMART" id="SM00320">
    <property type="entry name" value="WD40"/>
    <property type="match status" value="4"/>
</dbReference>
<dbReference type="PANTHER" id="PTHR10709">
    <property type="entry name" value="ACTIN-RELATED PROTEIN 2/3 COMPLEX SUBUNIT 1"/>
    <property type="match status" value="1"/>
</dbReference>
<evidence type="ECO:0000256" key="9">
    <source>
        <dbReference type="PROSITE-ProRule" id="PRU00221"/>
    </source>
</evidence>
<feature type="repeat" description="WD" evidence="9">
    <location>
        <begin position="52"/>
        <end position="85"/>
    </location>
</feature>
<dbReference type="InterPro" id="IPR017383">
    <property type="entry name" value="ARPC1"/>
</dbReference>
<dbReference type="InterPro" id="IPR036322">
    <property type="entry name" value="WD40_repeat_dom_sf"/>
</dbReference>
<evidence type="ECO:0000256" key="4">
    <source>
        <dbReference type="ARBA" id="ARBA00022574"/>
    </source>
</evidence>
<evidence type="ECO:0000313" key="11">
    <source>
        <dbReference type="EMBL" id="CAD7275813.1"/>
    </source>
</evidence>
<evidence type="ECO:0000256" key="6">
    <source>
        <dbReference type="ARBA" id="ARBA00023203"/>
    </source>
</evidence>
<keyword evidence="6 8" id="KW-0009">Actin-binding</keyword>
<keyword evidence="4 9" id="KW-0853">WD repeat</keyword>
<dbReference type="GO" id="GO:0034314">
    <property type="term" value="P:Arp2/3 complex-mediated actin nucleation"/>
    <property type="evidence" value="ECO:0007669"/>
    <property type="project" value="UniProtKB-UniRule"/>
</dbReference>
<dbReference type="PROSITE" id="PS50082">
    <property type="entry name" value="WD_REPEATS_2"/>
    <property type="match status" value="1"/>
</dbReference>
<dbReference type="Pfam" id="PF00400">
    <property type="entry name" value="WD40"/>
    <property type="match status" value="2"/>
</dbReference>
<keyword evidence="12" id="KW-1185">Reference proteome</keyword>
<evidence type="ECO:0000256" key="2">
    <source>
        <dbReference type="ARBA" id="ARBA00006260"/>
    </source>
</evidence>
<comment type="similarity">
    <text evidence="2 8">Belongs to the WD repeat ARPC1 family.</text>
</comment>
<dbReference type="InterPro" id="IPR001680">
    <property type="entry name" value="WD40_rpt"/>
</dbReference>
<evidence type="ECO:0000256" key="3">
    <source>
        <dbReference type="ARBA" id="ARBA00022490"/>
    </source>
</evidence>
<dbReference type="InterPro" id="IPR015943">
    <property type="entry name" value="WD40/YVTN_repeat-like_dom_sf"/>
</dbReference>
<protein>
    <recommendedName>
        <fullName evidence="8">Actin-related protein 2/3 complex subunit</fullName>
    </recommendedName>
</protein>
<dbReference type="SUPFAM" id="SSF50978">
    <property type="entry name" value="WD40 repeat-like"/>
    <property type="match status" value="1"/>
</dbReference>
<dbReference type="Proteomes" id="UP000678499">
    <property type="component" value="Unassembled WGS sequence"/>
</dbReference>
<dbReference type="AlphaFoldDB" id="A0A7R9BL20"/>
<organism evidence="11">
    <name type="scientific">Notodromas monacha</name>
    <dbReference type="NCBI Taxonomy" id="399045"/>
    <lineage>
        <taxon>Eukaryota</taxon>
        <taxon>Metazoa</taxon>
        <taxon>Ecdysozoa</taxon>
        <taxon>Arthropoda</taxon>
        <taxon>Crustacea</taxon>
        <taxon>Oligostraca</taxon>
        <taxon>Ostracoda</taxon>
        <taxon>Podocopa</taxon>
        <taxon>Podocopida</taxon>
        <taxon>Cypridocopina</taxon>
        <taxon>Cypridoidea</taxon>
        <taxon>Cyprididae</taxon>
        <taxon>Notodromas</taxon>
    </lineage>
</organism>
<feature type="compositionally biased region" description="Basic and acidic residues" evidence="10">
    <location>
        <begin position="310"/>
        <end position="320"/>
    </location>
</feature>
<evidence type="ECO:0000256" key="8">
    <source>
        <dbReference type="PIRNR" id="PIRNR038093"/>
    </source>
</evidence>
<evidence type="ECO:0000256" key="7">
    <source>
        <dbReference type="ARBA" id="ARBA00023212"/>
    </source>
</evidence>
<evidence type="ECO:0000256" key="5">
    <source>
        <dbReference type="ARBA" id="ARBA00022737"/>
    </source>
</evidence>
<evidence type="ECO:0000313" key="12">
    <source>
        <dbReference type="Proteomes" id="UP000678499"/>
    </source>
</evidence>
<feature type="region of interest" description="Disordered" evidence="10">
    <location>
        <begin position="300"/>
        <end position="326"/>
    </location>
</feature>
<dbReference type="EMBL" id="OA882523">
    <property type="protein sequence ID" value="CAD7275813.1"/>
    <property type="molecule type" value="Genomic_DNA"/>
</dbReference>
<dbReference type="Gene3D" id="2.130.10.10">
    <property type="entry name" value="YVTN repeat-like/Quinoprotein amine dehydrogenase"/>
    <property type="match status" value="1"/>
</dbReference>
<keyword evidence="7 8" id="KW-0206">Cytoskeleton</keyword>
<accession>A0A7R9BL20</accession>
<keyword evidence="3 8" id="KW-0963">Cytoplasm</keyword>
<comment type="subcellular location">
    <subcellularLocation>
        <location evidence="1">Cytoplasm</location>
        <location evidence="1">Cytoskeleton</location>
    </subcellularLocation>
</comment>
<dbReference type="GO" id="GO:0051015">
    <property type="term" value="F:actin filament binding"/>
    <property type="evidence" value="ECO:0007669"/>
    <property type="project" value="TreeGrafter"/>
</dbReference>
<evidence type="ECO:0000256" key="10">
    <source>
        <dbReference type="SAM" id="MobiDB-lite"/>
    </source>
</evidence>
<dbReference type="OrthoDB" id="406844at2759"/>
<dbReference type="EMBL" id="CAJPEX010000486">
    <property type="protein sequence ID" value="CAG0915965.1"/>
    <property type="molecule type" value="Genomic_DNA"/>
</dbReference>
<gene>
    <name evidence="11" type="ORF">NMOB1V02_LOCUS3599</name>
</gene>